<dbReference type="Proteomes" id="UP000658127">
    <property type="component" value="Unassembled WGS sequence"/>
</dbReference>
<reference evidence="2" key="1">
    <citation type="journal article" date="2019" name="Int. J. Syst. Evol. Microbiol.">
        <title>The Global Catalogue of Microorganisms (GCM) 10K type strain sequencing project: providing services to taxonomists for standard genome sequencing and annotation.</title>
        <authorList>
            <consortium name="The Broad Institute Genomics Platform"/>
            <consortium name="The Broad Institute Genome Sequencing Center for Infectious Disease"/>
            <person name="Wu L."/>
            <person name="Ma J."/>
        </authorList>
    </citation>
    <scope>NUCLEOTIDE SEQUENCE [LARGE SCALE GENOMIC DNA]</scope>
    <source>
        <strain evidence="2">CGMCC 4.7329</strain>
    </source>
</reference>
<dbReference type="RefSeq" id="WP_189032701.1">
    <property type="nucleotide sequence ID" value="NZ_BMNE01000006.1"/>
</dbReference>
<sequence length="145" mass="15851">MDSSDRIIAQSRHATSIHITIDADLEQLVMLRAVAETIALITGFGIEEVDDIRVALDEAATCLIVGAVASSQIHCDVIADEFRIRVSVDAVCGDTDPIDETAVGWHVLHSITDHLVADHDPFDQTRGGYPVAITFSRVRRLFADR</sequence>
<keyword evidence="2" id="KW-1185">Reference proteome</keyword>
<evidence type="ECO:0008006" key="3">
    <source>
        <dbReference type="Google" id="ProtNLM"/>
    </source>
</evidence>
<organism evidence="1 2">
    <name type="scientific">Nocardia rhizosphaerihabitans</name>
    <dbReference type="NCBI Taxonomy" id="1691570"/>
    <lineage>
        <taxon>Bacteria</taxon>
        <taxon>Bacillati</taxon>
        <taxon>Actinomycetota</taxon>
        <taxon>Actinomycetes</taxon>
        <taxon>Mycobacteriales</taxon>
        <taxon>Nocardiaceae</taxon>
        <taxon>Nocardia</taxon>
    </lineage>
</organism>
<protein>
    <recommendedName>
        <fullName evidence="3">Serine/threonine-protein kinase RsbW</fullName>
    </recommendedName>
</protein>
<evidence type="ECO:0000313" key="1">
    <source>
        <dbReference type="EMBL" id="GGN90328.1"/>
    </source>
</evidence>
<dbReference type="EMBL" id="BMNE01000006">
    <property type="protein sequence ID" value="GGN90328.1"/>
    <property type="molecule type" value="Genomic_DNA"/>
</dbReference>
<proteinExistence type="predicted"/>
<name>A0ABQ2KQF7_9NOCA</name>
<gene>
    <name evidence="1" type="ORF">GCM10011610_49320</name>
</gene>
<comment type="caution">
    <text evidence="1">The sequence shown here is derived from an EMBL/GenBank/DDBJ whole genome shotgun (WGS) entry which is preliminary data.</text>
</comment>
<accession>A0ABQ2KQF7</accession>
<dbReference type="Gene3D" id="3.30.565.10">
    <property type="entry name" value="Histidine kinase-like ATPase, C-terminal domain"/>
    <property type="match status" value="1"/>
</dbReference>
<dbReference type="InterPro" id="IPR036890">
    <property type="entry name" value="HATPase_C_sf"/>
</dbReference>
<evidence type="ECO:0000313" key="2">
    <source>
        <dbReference type="Proteomes" id="UP000658127"/>
    </source>
</evidence>